<dbReference type="EMBL" id="CP119895">
    <property type="protein sequence ID" value="WFD27363.1"/>
    <property type="molecule type" value="Genomic_DNA"/>
</dbReference>
<organism evidence="13 14">
    <name type="scientific">Malassezia nana</name>
    <dbReference type="NCBI Taxonomy" id="180528"/>
    <lineage>
        <taxon>Eukaryota</taxon>
        <taxon>Fungi</taxon>
        <taxon>Dikarya</taxon>
        <taxon>Basidiomycota</taxon>
        <taxon>Ustilaginomycotina</taxon>
        <taxon>Malasseziomycetes</taxon>
        <taxon>Malasseziales</taxon>
        <taxon>Malasseziaceae</taxon>
        <taxon>Malassezia</taxon>
    </lineage>
</organism>
<keyword evidence="4 8" id="KW-0408">Iron</keyword>
<proteinExistence type="inferred from homology"/>
<evidence type="ECO:0000256" key="6">
    <source>
        <dbReference type="ARBA" id="ARBA00044511"/>
    </source>
</evidence>
<dbReference type="InterPro" id="IPR000504">
    <property type="entry name" value="RRM_dom"/>
</dbReference>
<evidence type="ECO:0000313" key="14">
    <source>
        <dbReference type="Proteomes" id="UP001213623"/>
    </source>
</evidence>
<feature type="domain" description="RRM" evidence="11">
    <location>
        <begin position="218"/>
        <end position="315"/>
    </location>
</feature>
<gene>
    <name evidence="13" type="ORF">MNAN1_002359</name>
</gene>
<dbReference type="GO" id="GO:0003723">
    <property type="term" value="F:RNA binding"/>
    <property type="evidence" value="ECO:0007669"/>
    <property type="project" value="UniProtKB-UniRule"/>
</dbReference>
<dbReference type="Pfam" id="PF00076">
    <property type="entry name" value="RRM_1"/>
    <property type="match status" value="1"/>
</dbReference>
<dbReference type="Gene3D" id="3.30.70.330">
    <property type="match status" value="2"/>
</dbReference>
<dbReference type="PANTHER" id="PTHR47447:SF25">
    <property type="entry name" value="SAP DOMAIN-CONTAINING PROTEIN"/>
    <property type="match status" value="1"/>
</dbReference>
<dbReference type="SUPFAM" id="SSF54928">
    <property type="entry name" value="RNA-binding domain, RBD"/>
    <property type="match status" value="1"/>
</dbReference>
<feature type="compositionally biased region" description="Basic and acidic residues" evidence="10">
    <location>
        <begin position="20"/>
        <end position="33"/>
    </location>
</feature>
<evidence type="ECO:0000259" key="12">
    <source>
        <dbReference type="PROSITE" id="PS51007"/>
    </source>
</evidence>
<feature type="repeat" description="PPR" evidence="9">
    <location>
        <begin position="1366"/>
        <end position="1396"/>
    </location>
</feature>
<evidence type="ECO:0000313" key="13">
    <source>
        <dbReference type="EMBL" id="WFD27363.1"/>
    </source>
</evidence>
<dbReference type="SMART" id="SM00360">
    <property type="entry name" value="RRM"/>
    <property type="match status" value="2"/>
</dbReference>
<dbReference type="Pfam" id="PF17177">
    <property type="entry name" value="PPR_long"/>
    <property type="match status" value="1"/>
</dbReference>
<evidence type="ECO:0000256" key="8">
    <source>
        <dbReference type="PROSITE-ProRule" id="PRU00433"/>
    </source>
</evidence>
<dbReference type="InterPro" id="IPR012677">
    <property type="entry name" value="Nucleotide-bd_a/b_plait_sf"/>
</dbReference>
<evidence type="ECO:0000256" key="5">
    <source>
        <dbReference type="ARBA" id="ARBA00044493"/>
    </source>
</evidence>
<name>A0AAF0EMX7_9BASI</name>
<evidence type="ECO:0000256" key="7">
    <source>
        <dbReference type="PROSITE-ProRule" id="PRU00176"/>
    </source>
</evidence>
<feature type="region of interest" description="Disordered" evidence="10">
    <location>
        <begin position="507"/>
        <end position="539"/>
    </location>
</feature>
<comment type="subunit">
    <text evidence="6">Binds to mitochondrial small subunit 15S rRNA.</text>
</comment>
<feature type="region of interest" description="Disordered" evidence="10">
    <location>
        <begin position="430"/>
        <end position="466"/>
    </location>
</feature>
<feature type="compositionally biased region" description="Polar residues" evidence="10">
    <location>
        <begin position="510"/>
        <end position="519"/>
    </location>
</feature>
<feature type="repeat" description="PPR" evidence="9">
    <location>
        <begin position="1402"/>
        <end position="1437"/>
    </location>
</feature>
<evidence type="ECO:0000259" key="11">
    <source>
        <dbReference type="PROSITE" id="PS50102"/>
    </source>
</evidence>
<dbReference type="Gene3D" id="1.25.40.10">
    <property type="entry name" value="Tetratricopeptide repeat domain"/>
    <property type="match status" value="3"/>
</dbReference>
<dbReference type="InterPro" id="IPR035979">
    <property type="entry name" value="RBD_domain_sf"/>
</dbReference>
<dbReference type="GO" id="GO:0020037">
    <property type="term" value="F:heme binding"/>
    <property type="evidence" value="ECO:0007669"/>
    <property type="project" value="InterPro"/>
</dbReference>
<evidence type="ECO:0000256" key="10">
    <source>
        <dbReference type="SAM" id="MobiDB-lite"/>
    </source>
</evidence>
<comment type="function">
    <text evidence="5">Regulates mitochondrial small subunit maturation by controlling 15S rRNA 5'-end processing. Localizes to the 5' precursor of the 15S rRNA in a position that is subsequently occupied by mS47 in the mature yeast mtSSU. Uses structure and sequence-specific RNA recognition, binding to a single-stranded region of the precursor and specifically recognizing bases -6 to -1. The exchange of Ccm1 for mS47 is coupled to the irreversible removal of precursor rRNA that is accompanied by conformational changes of the mitoribosomal proteins uS5m and mS26. These conformational changes signal completion of 5'-end rRNA processing through protection of the mature 5'-end of the 15S rRNA and stabilization of mS47. The removal of the 5' precursor together with the dissociation of Ccm1 may be catalyzed by the 5'-3' exoribonuclease Pet127. Involved in the specific removal of group I introns in mitochondrial encoded transcripts.</text>
</comment>
<feature type="region of interest" description="Disordered" evidence="10">
    <location>
        <begin position="1"/>
        <end position="93"/>
    </location>
</feature>
<dbReference type="Proteomes" id="UP001213623">
    <property type="component" value="Chromosome 4"/>
</dbReference>
<keyword evidence="14" id="KW-1185">Reference proteome</keyword>
<dbReference type="PROSITE" id="PS50102">
    <property type="entry name" value="RRM"/>
    <property type="match status" value="2"/>
</dbReference>
<dbReference type="InterPro" id="IPR002885">
    <property type="entry name" value="PPR_rpt"/>
</dbReference>
<keyword evidence="8" id="KW-0349">Heme</keyword>
<evidence type="ECO:0000256" key="1">
    <source>
        <dbReference type="ARBA" id="ARBA00006192"/>
    </source>
</evidence>
<dbReference type="GO" id="GO:0046872">
    <property type="term" value="F:metal ion binding"/>
    <property type="evidence" value="ECO:0007669"/>
    <property type="project" value="UniProtKB-KW"/>
</dbReference>
<evidence type="ECO:0000256" key="4">
    <source>
        <dbReference type="ARBA" id="ARBA00023004"/>
    </source>
</evidence>
<protein>
    <submittedName>
        <fullName evidence="13">Uncharacterized protein</fullName>
    </submittedName>
</protein>
<dbReference type="NCBIfam" id="TIGR00756">
    <property type="entry name" value="PPR"/>
    <property type="match status" value="1"/>
</dbReference>
<accession>A0AAF0EMX7</accession>
<evidence type="ECO:0000256" key="9">
    <source>
        <dbReference type="PROSITE-ProRule" id="PRU00708"/>
    </source>
</evidence>
<feature type="domain" description="RRM" evidence="11">
    <location>
        <begin position="96"/>
        <end position="176"/>
    </location>
</feature>
<feature type="region of interest" description="Disordered" evidence="10">
    <location>
        <begin position="174"/>
        <end position="199"/>
    </location>
</feature>
<keyword evidence="2 8" id="KW-0479">Metal-binding</keyword>
<sequence>MADDEALTNKERRLARKAAKQKERAEKEEEKTKHVAQADASAKRPAEDSAADQAPDWNEEPLSHKEQRKRRKKEKLAEEKDVDEEPRTKRPQRSATCVWIGNLAFSTTADELTQWLTENEITGISRVHMTPGARRAEHNKGFAYVDLPSEAEVDKCVSLSESELHGRRLLIKNGTDFRGRPGLDPSAADLGRSGASGRTGLTKTAQRILRAQKNPPAPTLFVGNLSFETKEEDILELLESSARRRLMETDTTDEHAAPPSAGIRKIRMGTFEDSGKCKGFAFVDFDSAATATKALIEPRNARLLGRTLQLEFAGVDAVRRGASKGLLPDYVPGRRRRRQAPGVSSSEADAHASQDTPADAADEEVPDTAGVEVGHPPLKSATSLVVPKSGILRPFFFGGLTPSQLVEGLFQLAGPLARLTRTPLLDLSPVPTSGQVSPLERSAGDNVSVCTSKEAPGQKTGTSGTSHLSIVNLSDALAAPLRGLTRRKRSASLSRLESERGARLRGVRRNSITAFSTTEGSDEEPPFTSNSSVGAPEKSEAEEALLLEVPTATDLAALVDKYIALPMAEKSLAGANDLIAAALSVRSLPLSAEAVYALYEHLQLSGMVPNEATYALVIDALCRRDAEMVARGGLSDDSSSPLSLAMTVAYEAHVNKQQFATTTPYNHLLQCCAYRGCSESAIAVLALLESNLRTTKDAESYRLLLQVFMSPALTTLAGETPEDKQARALRACIQVFSTFERVASAMAFIEPTTTSFTRAQCLSVWATMIDAYFDLGDAFGAVALLDRILSPKPGELATPPLDEKIVSRMIMGFVRTGDCRSAVQWLRQLSASSLPAPSASALEGMVLAAMQQPSTDAAYLLRDIALVLESRSMALSDVGLAASRCVTSLATVLEMRKVERSLSASDLALSYSALTSLAERVFAQFGPEHSMRTRQHAAPVSAMLRLAAHQSVMGDAAMSSRLFALASTALRHADLSSAASVSVMCDACHLPMAIADAAATQPPHGTQMPRFVALATLVLPALDGMSGSLVDSTTTALIREYEALHRDAVCDLGDLALSDDDWQRVVKVLLQAELAAGATYPGPEGYSSLGKLLTDLAQLPRRLPLPIDTIREQLVQKYGEQGVEIVAGWYQSSSPTPAPHAEAALPPRTESAVPERAWDELCIDGVRSTTLPPVKALDGPLSNLIHNLARPHGQLDADEVYERLQASVEKSLYPTPGALAVLINTYGRSAQVERIDELYAMAMHVLASTHHGHDWRLQHWTQLEDGMITALSHAMQGERANRHRLRLIAAKQVPSASAYAALIATIQEHTDDAVVAEELFNESKRLGVRPTTYLYNTVISKLSRARKVDQALQLFEDMRATNLRPSSVTYGAAINACVRTGDEARAVALFAEMEQQPTFQPRVPPYNTMIQYYVHSVMNREKALHFYEKMQQAGVRPSAHTYKLLLDAWGTIEPVEPDRQQAIFARLSADRLVSVQGTHWASLIHTQGVVLRNLDQALSTFESIADRAPSLPRESVSTVPDAVVYEALFAVFVVHGRTDLMPTYLARMGTQRILPTAYIANLLIKGYAQDGPMGLIEARRVFDAMIDPPAGVAAAGNHLPRHHGAGALGLRRERKPSHSIREQTIDRANVLGALVNREPSTYEAMIRAELLFGHTDRASAILERMKARAFPAALVHRAQTLFERA</sequence>
<reference evidence="13" key="1">
    <citation type="submission" date="2023-03" db="EMBL/GenBank/DDBJ databases">
        <title>Mating type loci evolution in Malassezia.</title>
        <authorList>
            <person name="Coelho M.A."/>
        </authorList>
    </citation>
    <scope>NUCLEOTIDE SEQUENCE</scope>
    <source>
        <strain evidence="13">CBS 9557</strain>
    </source>
</reference>
<dbReference type="GO" id="GO:0009055">
    <property type="term" value="F:electron transfer activity"/>
    <property type="evidence" value="ECO:0007669"/>
    <property type="project" value="InterPro"/>
</dbReference>
<dbReference type="PROSITE" id="PS51007">
    <property type="entry name" value="CYTC"/>
    <property type="match status" value="1"/>
</dbReference>
<comment type="similarity">
    <text evidence="1">Belongs to the CCM1 family.</text>
</comment>
<dbReference type="PANTHER" id="PTHR47447">
    <property type="entry name" value="OS03G0856100 PROTEIN"/>
    <property type="match status" value="1"/>
</dbReference>
<dbReference type="InterPro" id="IPR011990">
    <property type="entry name" value="TPR-like_helical_dom_sf"/>
</dbReference>
<dbReference type="InterPro" id="IPR033443">
    <property type="entry name" value="PROP1-like_PPR_dom"/>
</dbReference>
<feature type="domain" description="Cytochrome c" evidence="12">
    <location>
        <begin position="954"/>
        <end position="1073"/>
    </location>
</feature>
<evidence type="ECO:0000256" key="2">
    <source>
        <dbReference type="ARBA" id="ARBA00022723"/>
    </source>
</evidence>
<dbReference type="PROSITE" id="PS51375">
    <property type="entry name" value="PPR"/>
    <property type="match status" value="3"/>
</dbReference>
<keyword evidence="3" id="KW-0677">Repeat</keyword>
<feature type="region of interest" description="Disordered" evidence="10">
    <location>
        <begin position="326"/>
        <end position="376"/>
    </location>
</feature>
<evidence type="ECO:0000256" key="3">
    <source>
        <dbReference type="ARBA" id="ARBA00022737"/>
    </source>
</evidence>
<dbReference type="InterPro" id="IPR009056">
    <property type="entry name" value="Cyt_c-like_dom"/>
</dbReference>
<keyword evidence="7" id="KW-0694">RNA-binding</keyword>
<feature type="repeat" description="PPR" evidence="9">
    <location>
        <begin position="1331"/>
        <end position="1365"/>
    </location>
</feature>